<dbReference type="InterPro" id="IPR050272">
    <property type="entry name" value="Isochorismatase-like_hydrls"/>
</dbReference>
<proteinExistence type="predicted"/>
<dbReference type="Pfam" id="PF00857">
    <property type="entry name" value="Isochorismatase"/>
    <property type="match status" value="1"/>
</dbReference>
<accession>A0A7W7ZKN3</accession>
<dbReference type="Gene3D" id="3.40.50.850">
    <property type="entry name" value="Isochorismatase-like"/>
    <property type="match status" value="1"/>
</dbReference>
<dbReference type="InterPro" id="IPR000868">
    <property type="entry name" value="Isochorismatase-like_dom"/>
</dbReference>
<dbReference type="SUPFAM" id="SSF52499">
    <property type="entry name" value="Isochorismatase-like hydrolases"/>
    <property type="match status" value="1"/>
</dbReference>
<dbReference type="AlphaFoldDB" id="A0A7W7ZKN3"/>
<dbReference type="Proteomes" id="UP000540989">
    <property type="component" value="Unassembled WGS sequence"/>
</dbReference>
<protein>
    <submittedName>
        <fullName evidence="3">Nicotinamidase-related amidase</fullName>
    </submittedName>
</protein>
<dbReference type="CDD" id="cd00431">
    <property type="entry name" value="cysteine_hydrolases"/>
    <property type="match status" value="1"/>
</dbReference>
<evidence type="ECO:0000259" key="2">
    <source>
        <dbReference type="Pfam" id="PF00857"/>
    </source>
</evidence>
<sequence length="175" mass="18993">MKRALLLLDLQVDFLARDGRLPIAVEQVDPLLLAVRTAVNHASRKHEPVINIGNEFRSTDFVSNVLRRFATMQRSVGSRWDPRASKGASGYFSKASGDAFSNPDLDPHLRSLGVATIVLCGVYASECVLKTARGALIRGYKVQILAPAVGDSSARARTRAIGKLRGMGAQVITDY</sequence>
<evidence type="ECO:0000313" key="4">
    <source>
        <dbReference type="Proteomes" id="UP000540989"/>
    </source>
</evidence>
<evidence type="ECO:0000256" key="1">
    <source>
        <dbReference type="ARBA" id="ARBA00022801"/>
    </source>
</evidence>
<dbReference type="InterPro" id="IPR036380">
    <property type="entry name" value="Isochorismatase-like_sf"/>
</dbReference>
<organism evidence="3 4">
    <name type="scientific">Granulicella aggregans</name>
    <dbReference type="NCBI Taxonomy" id="474949"/>
    <lineage>
        <taxon>Bacteria</taxon>
        <taxon>Pseudomonadati</taxon>
        <taxon>Acidobacteriota</taxon>
        <taxon>Terriglobia</taxon>
        <taxon>Terriglobales</taxon>
        <taxon>Acidobacteriaceae</taxon>
        <taxon>Granulicella</taxon>
    </lineage>
</organism>
<dbReference type="PANTHER" id="PTHR43540">
    <property type="entry name" value="PEROXYUREIDOACRYLATE/UREIDOACRYLATE AMIDOHYDROLASE-RELATED"/>
    <property type="match status" value="1"/>
</dbReference>
<dbReference type="EMBL" id="JACHIP010000059">
    <property type="protein sequence ID" value="MBB5061613.1"/>
    <property type="molecule type" value="Genomic_DNA"/>
</dbReference>
<reference evidence="3 4" key="1">
    <citation type="submission" date="2020-08" db="EMBL/GenBank/DDBJ databases">
        <title>Genomic Encyclopedia of Type Strains, Phase IV (KMG-V): Genome sequencing to study the core and pangenomes of soil and plant-associated prokaryotes.</title>
        <authorList>
            <person name="Whitman W."/>
        </authorList>
    </citation>
    <scope>NUCLEOTIDE SEQUENCE [LARGE SCALE GENOMIC DNA]</scope>
    <source>
        <strain evidence="3 4">M8UP14</strain>
    </source>
</reference>
<evidence type="ECO:0000313" key="3">
    <source>
        <dbReference type="EMBL" id="MBB5061613.1"/>
    </source>
</evidence>
<dbReference type="GO" id="GO:0016787">
    <property type="term" value="F:hydrolase activity"/>
    <property type="evidence" value="ECO:0007669"/>
    <property type="project" value="UniProtKB-KW"/>
</dbReference>
<dbReference type="PANTHER" id="PTHR43540:SF6">
    <property type="entry name" value="ISOCHORISMATASE-LIKE DOMAIN-CONTAINING PROTEIN"/>
    <property type="match status" value="1"/>
</dbReference>
<comment type="caution">
    <text evidence="3">The sequence shown here is derived from an EMBL/GenBank/DDBJ whole genome shotgun (WGS) entry which is preliminary data.</text>
</comment>
<name>A0A7W7ZKN3_9BACT</name>
<dbReference type="RefSeq" id="WP_184224578.1">
    <property type="nucleotide sequence ID" value="NZ_JACHIP010000059.1"/>
</dbReference>
<gene>
    <name evidence="3" type="ORF">HDF16_006349</name>
</gene>
<keyword evidence="4" id="KW-1185">Reference proteome</keyword>
<feature type="domain" description="Isochorismatase-like" evidence="2">
    <location>
        <begin position="4"/>
        <end position="173"/>
    </location>
</feature>
<keyword evidence="1" id="KW-0378">Hydrolase</keyword>